<evidence type="ECO:0000313" key="3">
    <source>
        <dbReference type="Proteomes" id="UP000076959"/>
    </source>
</evidence>
<dbReference type="SMART" id="SM00530">
    <property type="entry name" value="HTH_XRE"/>
    <property type="match status" value="1"/>
</dbReference>
<reference evidence="2 3" key="1">
    <citation type="submission" date="2016-03" db="EMBL/GenBank/DDBJ databases">
        <title>Draft Genome Sequence of the Strain BR 10245 (Bradyrhizobium sp.) isolated from nodules of Centrolobium paraense.</title>
        <authorList>
            <person name="Simoes-Araujo J.L.Sr."/>
            <person name="Barauna A.C."/>
            <person name="Silva K."/>
            <person name="Zilli J.E."/>
        </authorList>
    </citation>
    <scope>NUCLEOTIDE SEQUENCE [LARGE SCALE GENOMIC DNA]</scope>
    <source>
        <strain evidence="2 3">BR 10245</strain>
    </source>
</reference>
<dbReference type="InterPro" id="IPR010982">
    <property type="entry name" value="Lambda_DNA-bd_dom_sf"/>
</dbReference>
<proteinExistence type="predicted"/>
<gene>
    <name evidence="2" type="ORF">AYJ54_25500</name>
</gene>
<dbReference type="AlphaFoldDB" id="A0A176YDL6"/>
<dbReference type="EMBL" id="LUUB01000092">
    <property type="protein sequence ID" value="OAF02958.1"/>
    <property type="molecule type" value="Genomic_DNA"/>
</dbReference>
<name>A0A176YDL6_9BRAD</name>
<dbReference type="CDD" id="cd00093">
    <property type="entry name" value="HTH_XRE"/>
    <property type="match status" value="1"/>
</dbReference>
<dbReference type="Proteomes" id="UP000076959">
    <property type="component" value="Unassembled WGS sequence"/>
</dbReference>
<dbReference type="GO" id="GO:0003677">
    <property type="term" value="F:DNA binding"/>
    <property type="evidence" value="ECO:0007669"/>
    <property type="project" value="InterPro"/>
</dbReference>
<protein>
    <recommendedName>
        <fullName evidence="1">HTH cro/C1-type domain-containing protein</fullName>
    </recommendedName>
</protein>
<dbReference type="RefSeq" id="WP_063706055.1">
    <property type="nucleotide sequence ID" value="NZ_LUUB01000092.1"/>
</dbReference>
<dbReference type="PROSITE" id="PS50943">
    <property type="entry name" value="HTH_CROC1"/>
    <property type="match status" value="1"/>
</dbReference>
<dbReference type="Gene3D" id="1.10.260.40">
    <property type="entry name" value="lambda repressor-like DNA-binding domains"/>
    <property type="match status" value="1"/>
</dbReference>
<evidence type="ECO:0000259" key="1">
    <source>
        <dbReference type="PROSITE" id="PS50943"/>
    </source>
</evidence>
<keyword evidence="3" id="KW-1185">Reference proteome</keyword>
<dbReference type="SUPFAM" id="SSF47413">
    <property type="entry name" value="lambda repressor-like DNA-binding domains"/>
    <property type="match status" value="1"/>
</dbReference>
<accession>A0A176YDL6</accession>
<dbReference type="Pfam" id="PF01381">
    <property type="entry name" value="HTH_3"/>
    <property type="match status" value="1"/>
</dbReference>
<dbReference type="InterPro" id="IPR001387">
    <property type="entry name" value="Cro/C1-type_HTH"/>
</dbReference>
<feature type="domain" description="HTH cro/C1-type" evidence="1">
    <location>
        <begin position="10"/>
        <end position="67"/>
    </location>
</feature>
<evidence type="ECO:0000313" key="2">
    <source>
        <dbReference type="EMBL" id="OAF02958.1"/>
    </source>
</evidence>
<sequence length="83" mass="9290">MDLIELGERVKAARKSKGWSQTKLAQTAGISRARLEALENARLAEMGIKHLLRILNALDLDLRLTQLNRGRPTLEDLAAEEAR</sequence>
<dbReference type="STRING" id="1505087.AYJ54_25500"/>
<comment type="caution">
    <text evidence="2">The sequence shown here is derived from an EMBL/GenBank/DDBJ whole genome shotgun (WGS) entry which is preliminary data.</text>
</comment>
<organism evidence="2 3">
    <name type="scientific">Bradyrhizobium centrolobii</name>
    <dbReference type="NCBI Taxonomy" id="1505087"/>
    <lineage>
        <taxon>Bacteria</taxon>
        <taxon>Pseudomonadati</taxon>
        <taxon>Pseudomonadota</taxon>
        <taxon>Alphaproteobacteria</taxon>
        <taxon>Hyphomicrobiales</taxon>
        <taxon>Nitrobacteraceae</taxon>
        <taxon>Bradyrhizobium</taxon>
    </lineage>
</organism>
<dbReference type="OrthoDB" id="7998273at2"/>